<dbReference type="Proteomes" id="UP000287237">
    <property type="component" value="Unassembled WGS sequence"/>
</dbReference>
<dbReference type="Gene3D" id="1.20.120.50">
    <property type="entry name" value="Hemerythrin-like"/>
    <property type="match status" value="1"/>
</dbReference>
<keyword evidence="4" id="KW-0408">Iron</keyword>
<dbReference type="InterPro" id="IPR012312">
    <property type="entry name" value="Hemerythrin-like"/>
</dbReference>
<evidence type="ECO:0000256" key="2">
    <source>
        <dbReference type="ARBA" id="ARBA00022621"/>
    </source>
</evidence>
<proteinExistence type="inferred from homology"/>
<evidence type="ECO:0000313" key="6">
    <source>
        <dbReference type="Proteomes" id="UP000287237"/>
    </source>
</evidence>
<protein>
    <submittedName>
        <fullName evidence="5">Hemerythrin family non-heme iron protein</fullName>
    </submittedName>
</protein>
<accession>A0A430WU12</accession>
<evidence type="ECO:0000313" key="5">
    <source>
        <dbReference type="EMBL" id="RTJ95506.1"/>
    </source>
</evidence>
<reference evidence="5 6" key="1">
    <citation type="journal article" date="2019" name="Appl. Environ. Microbiol.">
        <title>Population genetics and characterization of Campylobacter jejuni isolates in western jackdaws and game birds in Finland.</title>
        <authorList>
            <person name="Kovanen S."/>
            <person name="Rossi M."/>
            <person name="Pohja-Mykra M."/>
            <person name="Nieminen T."/>
            <person name="Raunio-Saarnisto M."/>
            <person name="Sauvala M."/>
            <person name="Fredriksson-Ahomaa M."/>
            <person name="Hanninen M.L."/>
            <person name="Kivisto R."/>
        </authorList>
    </citation>
    <scope>NUCLEOTIDE SEQUENCE [LARGE SCALE GENOMIC DNA]</scope>
    <source>
        <strain evidence="5 6">CB296</strain>
    </source>
</reference>
<dbReference type="EMBL" id="PRCK01000004">
    <property type="protein sequence ID" value="RTJ95506.1"/>
    <property type="molecule type" value="Genomic_DNA"/>
</dbReference>
<keyword evidence="2" id="KW-0813">Transport</keyword>
<dbReference type="GO" id="GO:0005344">
    <property type="term" value="F:oxygen carrier activity"/>
    <property type="evidence" value="ECO:0007669"/>
    <property type="project" value="UniProtKB-KW"/>
</dbReference>
<dbReference type="NCBIfam" id="NF033749">
    <property type="entry name" value="bact_hemeryth"/>
    <property type="match status" value="1"/>
</dbReference>
<dbReference type="InterPro" id="IPR016131">
    <property type="entry name" value="Haemerythrin_Fe_BS"/>
</dbReference>
<evidence type="ECO:0000256" key="3">
    <source>
        <dbReference type="ARBA" id="ARBA00022723"/>
    </source>
</evidence>
<dbReference type="PANTHER" id="PTHR37164:SF1">
    <property type="entry name" value="BACTERIOHEMERYTHRIN"/>
    <property type="match status" value="1"/>
</dbReference>
<dbReference type="PROSITE" id="PS00550">
    <property type="entry name" value="HEMERYTHRINS"/>
    <property type="match status" value="1"/>
</dbReference>
<comment type="caution">
    <text evidence="5">The sequence shown here is derived from an EMBL/GenBank/DDBJ whole genome shotgun (WGS) entry which is preliminary data.</text>
</comment>
<gene>
    <name evidence="5" type="ORF">C3H42_05465</name>
</gene>
<evidence type="ECO:0000256" key="4">
    <source>
        <dbReference type="ARBA" id="ARBA00023004"/>
    </source>
</evidence>
<dbReference type="RefSeq" id="WP_052949861.1">
    <property type="nucleotide sequence ID" value="NZ_CAKJUK010000007.1"/>
</dbReference>
<dbReference type="Pfam" id="PF01814">
    <property type="entry name" value="Hemerythrin"/>
    <property type="match status" value="1"/>
</dbReference>
<dbReference type="PANTHER" id="PTHR37164">
    <property type="entry name" value="BACTERIOHEMERYTHRIN"/>
    <property type="match status" value="1"/>
</dbReference>
<comment type="similarity">
    <text evidence="1">Belongs to the hemerythrin family.</text>
</comment>
<dbReference type="NCBIfam" id="TIGR02481">
    <property type="entry name" value="hemeryth_dom"/>
    <property type="match status" value="1"/>
</dbReference>
<dbReference type="InterPro" id="IPR012827">
    <property type="entry name" value="Hemerythrin_metal-bd"/>
</dbReference>
<dbReference type="CDD" id="cd12107">
    <property type="entry name" value="Hemerythrin"/>
    <property type="match status" value="1"/>
</dbReference>
<dbReference type="GO" id="GO:0046872">
    <property type="term" value="F:metal ion binding"/>
    <property type="evidence" value="ECO:0007669"/>
    <property type="project" value="UniProtKB-KW"/>
</dbReference>
<sequence length="199" mass="24020">MLPKWDKSYSVRNGKIDDQHKKLFELAAKVEHIFDKPVNRNEIKILLTDFFNYMKYHFNDEEKYMIFIRYPDFERHRRIHKEIIQSMVEIIQNIKTTNDLKEKLYTMVKKWLLEHILYEDMKVEQWRIGALSSEDGADISFEEIKDGDEDEAVIYFYTCDCIGQMHDVPFGIHKKIQSDNAKFKCKKCKNPIKFFKKGY</sequence>
<dbReference type="SUPFAM" id="SSF47188">
    <property type="entry name" value="Hemerythrin-like"/>
    <property type="match status" value="1"/>
</dbReference>
<name>A0A430WU12_CAMJU</name>
<evidence type="ECO:0000256" key="1">
    <source>
        <dbReference type="ARBA" id="ARBA00010587"/>
    </source>
</evidence>
<organism evidence="5 6">
    <name type="scientific">Campylobacter jejuni</name>
    <dbReference type="NCBI Taxonomy" id="197"/>
    <lineage>
        <taxon>Bacteria</taxon>
        <taxon>Pseudomonadati</taxon>
        <taxon>Campylobacterota</taxon>
        <taxon>Epsilonproteobacteria</taxon>
        <taxon>Campylobacterales</taxon>
        <taxon>Campylobacteraceae</taxon>
        <taxon>Campylobacter</taxon>
    </lineage>
</organism>
<dbReference type="AlphaFoldDB" id="A0A430WU12"/>
<keyword evidence="2" id="KW-0561">Oxygen transport</keyword>
<dbReference type="InterPro" id="IPR050669">
    <property type="entry name" value="Hemerythrin"/>
</dbReference>
<keyword evidence="3" id="KW-0479">Metal-binding</keyword>
<dbReference type="InterPro" id="IPR035938">
    <property type="entry name" value="Hemerythrin-like_sf"/>
</dbReference>